<evidence type="ECO:0000313" key="7">
    <source>
        <dbReference type="Proteomes" id="UP000314251"/>
    </source>
</evidence>
<accession>A0A5N6A8I3</accession>
<dbReference type="GO" id="GO:0008170">
    <property type="term" value="F:N-methyltransferase activity"/>
    <property type="evidence" value="ECO:0007669"/>
    <property type="project" value="UniProtKB-ARBA"/>
</dbReference>
<keyword evidence="4" id="KW-0949">S-adenosyl-L-methionine</keyword>
<comment type="caution">
    <text evidence="6">The sequence shown here is derived from an EMBL/GenBank/DDBJ whole genome shotgun (WGS) entry which is preliminary data.</text>
</comment>
<dbReference type="InterPro" id="IPR029063">
    <property type="entry name" value="SAM-dependent_MTases_sf"/>
</dbReference>
<feature type="domain" description="Methyltransferase small" evidence="5">
    <location>
        <begin position="30"/>
        <end position="118"/>
    </location>
</feature>
<dbReference type="InterPro" id="IPR002052">
    <property type="entry name" value="DNA_methylase_N6_adenine_CS"/>
</dbReference>
<dbReference type="NCBIfam" id="TIGR00537">
    <property type="entry name" value="hemK_rel_arch"/>
    <property type="match status" value="1"/>
</dbReference>
<name>A0A5N6A8I3_9ACTN</name>
<keyword evidence="2 6" id="KW-0489">Methyltransferase</keyword>
<reference evidence="6" key="1">
    <citation type="submission" date="2019-10" db="EMBL/GenBank/DDBJ databases">
        <title>Nonomuraea sp. nov., isolated from Phyllanthus amarus.</title>
        <authorList>
            <person name="Klykleung N."/>
            <person name="Tanasupawat S."/>
        </authorList>
    </citation>
    <scope>NUCLEOTIDE SEQUENCE [LARGE SCALE GENOMIC DNA]</scope>
    <source>
        <strain evidence="6">3MP-10</strain>
    </source>
</reference>
<dbReference type="RefSeq" id="WP_139669667.1">
    <property type="nucleotide sequence ID" value="NZ_VDLY02000011.1"/>
</dbReference>
<protein>
    <submittedName>
        <fullName evidence="6">Methyltransferase</fullName>
    </submittedName>
</protein>
<dbReference type="CDD" id="cd02440">
    <property type="entry name" value="AdoMet_MTases"/>
    <property type="match status" value="1"/>
</dbReference>
<dbReference type="AlphaFoldDB" id="A0A5N6A8I3"/>
<evidence type="ECO:0000256" key="2">
    <source>
        <dbReference type="ARBA" id="ARBA00022603"/>
    </source>
</evidence>
<keyword evidence="7" id="KW-1185">Reference proteome</keyword>
<dbReference type="GO" id="GO:0035657">
    <property type="term" value="C:eRF1 methyltransferase complex"/>
    <property type="evidence" value="ECO:0007669"/>
    <property type="project" value="TreeGrafter"/>
</dbReference>
<dbReference type="InterPro" id="IPR004557">
    <property type="entry name" value="PrmC-related"/>
</dbReference>
<sequence>MAASLASSPLAPALGRVVVVPGVYAPQSDTLMLAAALRREGLVPGMDVLEVCAGSGALAVLAARLGARATAVDVGRRAVLSARINALLARRRVTVRRGDLFAAVPDRSFDVVFCNPPYVPAPGESPPRRGVARAWDAGRNGRAVVDRICAEVPARLRPHGVLLMVHSGLCAADETLLRLERAGLRAEVVDRARIPFGPVLRGRLPWLRRHGLIQPDEDTEELVVIRGEKR</sequence>
<dbReference type="SUPFAM" id="SSF53335">
    <property type="entry name" value="S-adenosyl-L-methionine-dependent methyltransferases"/>
    <property type="match status" value="1"/>
</dbReference>
<dbReference type="OrthoDB" id="8746524at2"/>
<dbReference type="InterPro" id="IPR052190">
    <property type="entry name" value="Euk-Arch_PrmC-MTase"/>
</dbReference>
<organism evidence="6 7">
    <name type="scientific">Streptomyces mimosae</name>
    <dbReference type="NCBI Taxonomy" id="2586635"/>
    <lineage>
        <taxon>Bacteria</taxon>
        <taxon>Bacillati</taxon>
        <taxon>Actinomycetota</taxon>
        <taxon>Actinomycetes</taxon>
        <taxon>Kitasatosporales</taxon>
        <taxon>Streptomycetaceae</taxon>
        <taxon>Streptomyces</taxon>
    </lineage>
</organism>
<dbReference type="EMBL" id="VDLY02000011">
    <property type="protein sequence ID" value="KAB8163778.1"/>
    <property type="molecule type" value="Genomic_DNA"/>
</dbReference>
<dbReference type="PROSITE" id="PS00092">
    <property type="entry name" value="N6_MTASE"/>
    <property type="match status" value="1"/>
</dbReference>
<dbReference type="GO" id="GO:0032259">
    <property type="term" value="P:methylation"/>
    <property type="evidence" value="ECO:0007669"/>
    <property type="project" value="UniProtKB-KW"/>
</dbReference>
<dbReference type="Gene3D" id="3.40.50.150">
    <property type="entry name" value="Vaccinia Virus protein VP39"/>
    <property type="match status" value="1"/>
</dbReference>
<evidence type="ECO:0000256" key="1">
    <source>
        <dbReference type="ARBA" id="ARBA00006149"/>
    </source>
</evidence>
<evidence type="ECO:0000256" key="3">
    <source>
        <dbReference type="ARBA" id="ARBA00022679"/>
    </source>
</evidence>
<keyword evidence="3" id="KW-0808">Transferase</keyword>
<gene>
    <name evidence="6" type="ORF">FH607_017705</name>
</gene>
<dbReference type="InterPro" id="IPR007848">
    <property type="entry name" value="Small_mtfrase_dom"/>
</dbReference>
<evidence type="ECO:0000256" key="4">
    <source>
        <dbReference type="ARBA" id="ARBA00022691"/>
    </source>
</evidence>
<dbReference type="Pfam" id="PF05175">
    <property type="entry name" value="MTS"/>
    <property type="match status" value="1"/>
</dbReference>
<dbReference type="PANTHER" id="PTHR45875:SF1">
    <property type="entry name" value="METHYLTRANSFERASE N6AMT1"/>
    <property type="match status" value="1"/>
</dbReference>
<dbReference type="GO" id="GO:0003676">
    <property type="term" value="F:nucleic acid binding"/>
    <property type="evidence" value="ECO:0007669"/>
    <property type="project" value="InterPro"/>
</dbReference>
<comment type="similarity">
    <text evidence="1">Belongs to the eukaryotic/archaeal PrmC-related family.</text>
</comment>
<dbReference type="PANTHER" id="PTHR45875">
    <property type="entry name" value="METHYLTRANSFERASE N6AMT1"/>
    <property type="match status" value="1"/>
</dbReference>
<dbReference type="Proteomes" id="UP000314251">
    <property type="component" value="Unassembled WGS sequence"/>
</dbReference>
<dbReference type="GO" id="GO:0008276">
    <property type="term" value="F:protein methyltransferase activity"/>
    <property type="evidence" value="ECO:0007669"/>
    <property type="project" value="TreeGrafter"/>
</dbReference>
<evidence type="ECO:0000313" key="6">
    <source>
        <dbReference type="EMBL" id="KAB8163778.1"/>
    </source>
</evidence>
<evidence type="ECO:0000259" key="5">
    <source>
        <dbReference type="Pfam" id="PF05175"/>
    </source>
</evidence>
<proteinExistence type="inferred from homology"/>
<dbReference type="GO" id="GO:0008757">
    <property type="term" value="F:S-adenosylmethionine-dependent methyltransferase activity"/>
    <property type="evidence" value="ECO:0007669"/>
    <property type="project" value="TreeGrafter"/>
</dbReference>